<dbReference type="AlphaFoldDB" id="A0A2A5ANP5"/>
<sequence>MKGFKTVIFNSLGSIMPILEVSGIPGVLEGDSLKWYIIAMAAANIMLRFMTTTAVGQAE</sequence>
<organism evidence="1 2">
    <name type="scientific">SAR86 cluster bacterium</name>
    <dbReference type="NCBI Taxonomy" id="2030880"/>
    <lineage>
        <taxon>Bacteria</taxon>
        <taxon>Pseudomonadati</taxon>
        <taxon>Pseudomonadota</taxon>
        <taxon>Gammaproteobacteria</taxon>
        <taxon>SAR86 cluster</taxon>
    </lineage>
</organism>
<accession>A0A2A5ANP5</accession>
<comment type="caution">
    <text evidence="1">The sequence shown here is derived from an EMBL/GenBank/DDBJ whole genome shotgun (WGS) entry which is preliminary data.</text>
</comment>
<protein>
    <recommendedName>
        <fullName evidence="3">MATE family efflux transporter</fullName>
    </recommendedName>
</protein>
<dbReference type="Proteomes" id="UP000218327">
    <property type="component" value="Unassembled WGS sequence"/>
</dbReference>
<gene>
    <name evidence="1" type="ORF">COA96_15575</name>
</gene>
<proteinExistence type="predicted"/>
<evidence type="ECO:0000313" key="1">
    <source>
        <dbReference type="EMBL" id="PCJ20865.1"/>
    </source>
</evidence>
<name>A0A2A5ANP5_9GAMM</name>
<evidence type="ECO:0000313" key="2">
    <source>
        <dbReference type="Proteomes" id="UP000218327"/>
    </source>
</evidence>
<reference evidence="2" key="1">
    <citation type="submission" date="2017-08" db="EMBL/GenBank/DDBJ databases">
        <title>A dynamic microbial community with high functional redundancy inhabits the cold, oxic subseafloor aquifer.</title>
        <authorList>
            <person name="Tully B.J."/>
            <person name="Wheat C.G."/>
            <person name="Glazer B.T."/>
            <person name="Huber J.A."/>
        </authorList>
    </citation>
    <scope>NUCLEOTIDE SEQUENCE [LARGE SCALE GENOMIC DNA]</scope>
</reference>
<evidence type="ECO:0008006" key="3">
    <source>
        <dbReference type="Google" id="ProtNLM"/>
    </source>
</evidence>
<dbReference type="EMBL" id="NVVJ01000076">
    <property type="protein sequence ID" value="PCJ20865.1"/>
    <property type="molecule type" value="Genomic_DNA"/>
</dbReference>